<protein>
    <recommendedName>
        <fullName evidence="3">DUF3794 domain-containing protein</fullName>
    </recommendedName>
</protein>
<comment type="caution">
    <text evidence="1">The sequence shown here is derived from an EMBL/GenBank/DDBJ whole genome shotgun (WGS) entry which is preliminary data.</text>
</comment>
<gene>
    <name evidence="1" type="ORF">CHL78_004735</name>
</gene>
<dbReference type="AlphaFoldDB" id="A0A371J763"/>
<evidence type="ECO:0008006" key="3">
    <source>
        <dbReference type="Google" id="ProtNLM"/>
    </source>
</evidence>
<dbReference type="RefSeq" id="WP_094366392.1">
    <property type="nucleotide sequence ID" value="NZ_NOJY02000006.1"/>
</dbReference>
<accession>A0A371J763</accession>
<proteinExistence type="predicted"/>
<dbReference type="OrthoDB" id="1757043at2"/>
<evidence type="ECO:0000313" key="1">
    <source>
        <dbReference type="EMBL" id="RDY28496.1"/>
    </source>
</evidence>
<dbReference type="EMBL" id="NOJY02000006">
    <property type="protein sequence ID" value="RDY28496.1"/>
    <property type="molecule type" value="Genomic_DNA"/>
</dbReference>
<reference evidence="1 2" key="1">
    <citation type="journal article" date="2017" name="Genome Announc.">
        <title>Draft Genome Sequence of Romboutsia weinsteinii sp. nov. Strain CCRI-19649(T) Isolated from Surface Water.</title>
        <authorList>
            <person name="Maheux A.F."/>
            <person name="Boudreau D.K."/>
            <person name="Berube E."/>
            <person name="Boissinot M."/>
            <person name="Cantin P."/>
            <person name="Raymond F."/>
            <person name="Corbeil J."/>
            <person name="Omar R.F."/>
            <person name="Bergeron M.G."/>
        </authorList>
    </citation>
    <scope>NUCLEOTIDE SEQUENCE [LARGE SCALE GENOMIC DNA]</scope>
    <source>
        <strain evidence="1 2">CCRI-19649</strain>
    </source>
</reference>
<evidence type="ECO:0000313" key="2">
    <source>
        <dbReference type="Proteomes" id="UP000215694"/>
    </source>
</evidence>
<dbReference type="Proteomes" id="UP000215694">
    <property type="component" value="Unassembled WGS sequence"/>
</dbReference>
<sequence>MKVSLKKMICNTSCLEELSPLQYFSQFNVYQNIQLNNKNMNISNIENTIPKIQMHSTKIIDATMTETIEGTSLEGQCLSGRNLLLVGSLNASLILSYNTKNKKSKDPKKRDVVDVDIPFSTFIVIPQDIYDCNNINLRYLIEDTTVVKLTSNLVLVSVTMIVQYLDEH</sequence>
<organism evidence="1 2">
    <name type="scientific">Romboutsia weinsteinii</name>
    <dbReference type="NCBI Taxonomy" id="2020949"/>
    <lineage>
        <taxon>Bacteria</taxon>
        <taxon>Bacillati</taxon>
        <taxon>Bacillota</taxon>
        <taxon>Clostridia</taxon>
        <taxon>Peptostreptococcales</taxon>
        <taxon>Peptostreptococcaceae</taxon>
        <taxon>Romboutsia</taxon>
    </lineage>
</organism>
<name>A0A371J763_9FIRM</name>
<keyword evidence="2" id="KW-1185">Reference proteome</keyword>